<proteinExistence type="predicted"/>
<gene>
    <name evidence="1" type="ORF">SMTD_LOCUS5963</name>
</gene>
<dbReference type="Proteomes" id="UP000269396">
    <property type="component" value="Unassembled WGS sequence"/>
</dbReference>
<keyword evidence="2" id="KW-1185">Reference proteome</keyword>
<evidence type="ECO:0000313" key="1">
    <source>
        <dbReference type="EMBL" id="VDP31301.1"/>
    </source>
</evidence>
<accession>A0A183NV27</accession>
<reference evidence="1 2" key="1">
    <citation type="submission" date="2018-11" db="EMBL/GenBank/DDBJ databases">
        <authorList>
            <consortium name="Pathogen Informatics"/>
        </authorList>
    </citation>
    <scope>NUCLEOTIDE SEQUENCE [LARGE SCALE GENOMIC DNA]</scope>
    <source>
        <strain>Denwood</strain>
        <strain evidence="2">Zambia</strain>
    </source>
</reference>
<protein>
    <submittedName>
        <fullName evidence="1">Uncharacterized protein</fullName>
    </submittedName>
</protein>
<organism evidence="1 2">
    <name type="scientific">Schistosoma mattheei</name>
    <dbReference type="NCBI Taxonomy" id="31246"/>
    <lineage>
        <taxon>Eukaryota</taxon>
        <taxon>Metazoa</taxon>
        <taxon>Spiralia</taxon>
        <taxon>Lophotrochozoa</taxon>
        <taxon>Platyhelminthes</taxon>
        <taxon>Trematoda</taxon>
        <taxon>Digenea</taxon>
        <taxon>Strigeidida</taxon>
        <taxon>Schistosomatoidea</taxon>
        <taxon>Schistosomatidae</taxon>
        <taxon>Schistosoma</taxon>
    </lineage>
</organism>
<sequence>MRTQGYAGNSLRNCEADLGDEHKFGKCSVCGTFHSCNSSVSRNTKRSKCGKIGHIQAVCNTITSPNRSLWILLFLACECIHWGYTRKFRTTPYIPGIRRHLNQYPTAQDLTPSRRQYDK</sequence>
<evidence type="ECO:0000313" key="2">
    <source>
        <dbReference type="Proteomes" id="UP000269396"/>
    </source>
</evidence>
<dbReference type="AlphaFoldDB" id="A0A183NV27"/>
<name>A0A183NV27_9TREM</name>
<dbReference type="EMBL" id="UZAL01027306">
    <property type="protein sequence ID" value="VDP31301.1"/>
    <property type="molecule type" value="Genomic_DNA"/>
</dbReference>